<accession>A0A4R5ENE0</accession>
<dbReference type="InterPro" id="IPR006108">
    <property type="entry name" value="3HC_DH_C"/>
</dbReference>
<dbReference type="RefSeq" id="WP_132830501.1">
    <property type="nucleotide sequence ID" value="NZ_SMFP01000011.1"/>
</dbReference>
<feature type="domain" description="3-hydroxyacyl-CoA dehydrogenase C-terminal" evidence="5">
    <location>
        <begin position="158"/>
        <end position="249"/>
    </location>
</feature>
<evidence type="ECO:0000313" key="7">
    <source>
        <dbReference type="EMBL" id="TDE35960.1"/>
    </source>
</evidence>
<keyword evidence="2" id="KW-0413">Isomerase</keyword>
<dbReference type="InterPro" id="IPR006176">
    <property type="entry name" value="3-OHacyl-CoA_DH_NAD-bd"/>
</dbReference>
<dbReference type="Gene3D" id="3.40.50.720">
    <property type="entry name" value="NAD(P)-binding Rossmann-like Domain"/>
    <property type="match status" value="2"/>
</dbReference>
<name>A0A4R5ENE0_9RHOB</name>
<dbReference type="GO" id="GO:0006631">
    <property type="term" value="P:fatty acid metabolic process"/>
    <property type="evidence" value="ECO:0007669"/>
    <property type="project" value="InterPro"/>
</dbReference>
<keyword evidence="3" id="KW-0456">Lyase</keyword>
<keyword evidence="1" id="KW-0560">Oxidoreductase</keyword>
<dbReference type="OrthoDB" id="7192590at2"/>
<keyword evidence="8" id="KW-1185">Reference proteome</keyword>
<dbReference type="SUPFAM" id="SSF48179">
    <property type="entry name" value="6-phosphogluconate dehydrogenase C-terminal domain-like"/>
    <property type="match status" value="2"/>
</dbReference>
<dbReference type="Pfam" id="PF00725">
    <property type="entry name" value="3HCDH"/>
    <property type="match status" value="1"/>
</dbReference>
<dbReference type="InterPro" id="IPR036291">
    <property type="entry name" value="NAD(P)-bd_dom_sf"/>
</dbReference>
<evidence type="ECO:0000256" key="2">
    <source>
        <dbReference type="ARBA" id="ARBA00023235"/>
    </source>
</evidence>
<keyword evidence="4" id="KW-0511">Multifunctional enzyme</keyword>
<evidence type="ECO:0000256" key="4">
    <source>
        <dbReference type="ARBA" id="ARBA00023268"/>
    </source>
</evidence>
<sequence>MDTALVVGAGPAGVAVALLLRRAGYRVDLAELDVDTARRVRDMLAQAGLDLAVIDGPGTPQSATLVVEALEEEPDQRAPVLADLLATCRADCLLLSTTLTGLTGRVLGFRLSAPTALRRLVEIAPGPETETPQLATAFALARVLGRQAVAAPLDRPSIGTRLMQRLYEMADMMLMDGAIPHELDEAMVAFGWDMGLYEAQDLVGLAQAYGARKAQASTRDPRRRYIPIQDRMVEEGRLGKLAGVGWYRYPGGGGAVIDPLVEDLVREEAWFAGIAPRLFTAQEMQERLALALFHEGALMLADGTATAAGDIDTVSVAGLGFPAGRGGVMAYAEALGRDAVRQSLEPLADADPVIWAPLPPLA</sequence>
<evidence type="ECO:0008006" key="9">
    <source>
        <dbReference type="Google" id="ProtNLM"/>
    </source>
</evidence>
<evidence type="ECO:0000259" key="6">
    <source>
        <dbReference type="Pfam" id="PF02737"/>
    </source>
</evidence>
<dbReference type="GO" id="GO:0016829">
    <property type="term" value="F:lyase activity"/>
    <property type="evidence" value="ECO:0007669"/>
    <property type="project" value="UniProtKB-KW"/>
</dbReference>
<feature type="domain" description="3-hydroxyacyl-CoA dehydrogenase NAD binding" evidence="6">
    <location>
        <begin position="62"/>
        <end position="150"/>
    </location>
</feature>
<dbReference type="EMBL" id="SMFP01000011">
    <property type="protein sequence ID" value="TDE35960.1"/>
    <property type="molecule type" value="Genomic_DNA"/>
</dbReference>
<organism evidence="7 8">
    <name type="scientific">Antarcticimicrobium sediminis</name>
    <dbReference type="NCBI Taxonomy" id="2546227"/>
    <lineage>
        <taxon>Bacteria</taxon>
        <taxon>Pseudomonadati</taxon>
        <taxon>Pseudomonadota</taxon>
        <taxon>Alphaproteobacteria</taxon>
        <taxon>Rhodobacterales</taxon>
        <taxon>Paracoccaceae</taxon>
        <taxon>Antarcticimicrobium</taxon>
    </lineage>
</organism>
<dbReference type="Pfam" id="PF02737">
    <property type="entry name" value="3HCDH_N"/>
    <property type="match status" value="1"/>
</dbReference>
<proteinExistence type="predicted"/>
<dbReference type="GO" id="GO:0016853">
    <property type="term" value="F:isomerase activity"/>
    <property type="evidence" value="ECO:0007669"/>
    <property type="project" value="UniProtKB-KW"/>
</dbReference>
<gene>
    <name evidence="7" type="ORF">E1B25_15870</name>
</gene>
<reference evidence="7 8" key="1">
    <citation type="submission" date="2019-03" db="EMBL/GenBank/DDBJ databases">
        <authorList>
            <person name="Zhang S."/>
        </authorList>
    </citation>
    <scope>NUCLEOTIDE SEQUENCE [LARGE SCALE GENOMIC DNA]</scope>
    <source>
        <strain evidence="7 8">S4J41</strain>
    </source>
</reference>
<dbReference type="Gene3D" id="1.10.1040.50">
    <property type="match status" value="1"/>
</dbReference>
<protein>
    <recommendedName>
        <fullName evidence="9">3-hydroxyacyl-CoA dehydrogenase</fullName>
    </recommendedName>
</protein>
<dbReference type="Proteomes" id="UP000294662">
    <property type="component" value="Unassembled WGS sequence"/>
</dbReference>
<evidence type="ECO:0000313" key="8">
    <source>
        <dbReference type="Proteomes" id="UP000294662"/>
    </source>
</evidence>
<dbReference type="SUPFAM" id="SSF51735">
    <property type="entry name" value="NAD(P)-binding Rossmann-fold domains"/>
    <property type="match status" value="1"/>
</dbReference>
<dbReference type="PANTHER" id="PTHR23309">
    <property type="entry name" value="3-HYDROXYACYL-COA DEHYROGENASE"/>
    <property type="match status" value="1"/>
</dbReference>
<comment type="caution">
    <text evidence="7">The sequence shown here is derived from an EMBL/GenBank/DDBJ whole genome shotgun (WGS) entry which is preliminary data.</text>
</comment>
<dbReference type="GO" id="GO:0070403">
    <property type="term" value="F:NAD+ binding"/>
    <property type="evidence" value="ECO:0007669"/>
    <property type="project" value="InterPro"/>
</dbReference>
<dbReference type="InterPro" id="IPR008927">
    <property type="entry name" value="6-PGluconate_DH-like_C_sf"/>
</dbReference>
<evidence type="ECO:0000259" key="5">
    <source>
        <dbReference type="Pfam" id="PF00725"/>
    </source>
</evidence>
<evidence type="ECO:0000256" key="3">
    <source>
        <dbReference type="ARBA" id="ARBA00023239"/>
    </source>
</evidence>
<dbReference type="GO" id="GO:0016616">
    <property type="term" value="F:oxidoreductase activity, acting on the CH-OH group of donors, NAD or NADP as acceptor"/>
    <property type="evidence" value="ECO:0007669"/>
    <property type="project" value="InterPro"/>
</dbReference>
<evidence type="ECO:0000256" key="1">
    <source>
        <dbReference type="ARBA" id="ARBA00023002"/>
    </source>
</evidence>
<dbReference type="AlphaFoldDB" id="A0A4R5ENE0"/>